<evidence type="ECO:0000313" key="2">
    <source>
        <dbReference type="Proteomes" id="UP001470230"/>
    </source>
</evidence>
<reference evidence="1 2" key="1">
    <citation type="submission" date="2024-04" db="EMBL/GenBank/DDBJ databases">
        <title>Tritrichomonas musculus Genome.</title>
        <authorList>
            <person name="Alves-Ferreira E."/>
            <person name="Grigg M."/>
            <person name="Lorenzi H."/>
            <person name="Galac M."/>
        </authorList>
    </citation>
    <scope>NUCLEOTIDE SEQUENCE [LARGE SCALE GENOMIC DNA]</scope>
    <source>
        <strain evidence="1 2">EAF2021</strain>
    </source>
</reference>
<organism evidence="1 2">
    <name type="scientific">Tritrichomonas musculus</name>
    <dbReference type="NCBI Taxonomy" id="1915356"/>
    <lineage>
        <taxon>Eukaryota</taxon>
        <taxon>Metamonada</taxon>
        <taxon>Parabasalia</taxon>
        <taxon>Tritrichomonadida</taxon>
        <taxon>Tritrichomonadidae</taxon>
        <taxon>Tritrichomonas</taxon>
    </lineage>
</organism>
<dbReference type="Proteomes" id="UP001470230">
    <property type="component" value="Unassembled WGS sequence"/>
</dbReference>
<sequence>MTEESFFLTFHSNKYPICTQFNGIDKCSKQLYKDLVFSSDHTHIVNSDVSDVVFQSLINYMNNGTLPQITKENYLEYLMINEEFQILTEFIKKSEEEFGTDFKCMIQLNDIKINQDNSFLENQISKNLDLYLKQQFNQMKNLPFNCLCNIFNSPERKLEDQELAYHFIKDKSKDDPNFFVLLKSLEGDKLSRDSQIECERERVERFDFCPNNLSILSFKEHQEQLYESIKSIKEELNSLKISQKQNLEIISNQNQEIVDLKDVVAQLKTSLQDKDSCYLSYFGEKQGNYPYAISC</sequence>
<gene>
    <name evidence="1" type="ORF">M9Y10_042658</name>
</gene>
<accession>A0ABR2JXI0</accession>
<comment type="caution">
    <text evidence="1">The sequence shown here is derived from an EMBL/GenBank/DDBJ whole genome shotgun (WGS) entry which is preliminary data.</text>
</comment>
<evidence type="ECO:0000313" key="1">
    <source>
        <dbReference type="EMBL" id="KAK8883564.1"/>
    </source>
</evidence>
<keyword evidence="2" id="KW-1185">Reference proteome</keyword>
<protein>
    <recommendedName>
        <fullName evidence="3">BTB domain-containing protein</fullName>
    </recommendedName>
</protein>
<dbReference type="EMBL" id="JAPFFF010000008">
    <property type="protein sequence ID" value="KAK8883564.1"/>
    <property type="molecule type" value="Genomic_DNA"/>
</dbReference>
<evidence type="ECO:0008006" key="3">
    <source>
        <dbReference type="Google" id="ProtNLM"/>
    </source>
</evidence>
<name>A0ABR2JXI0_9EUKA</name>
<proteinExistence type="predicted"/>